<dbReference type="InterPro" id="IPR017853">
    <property type="entry name" value="GH"/>
</dbReference>
<sequence>MNKQMSFLFAIALTVFGACKAENMKKTESVDSVEKVLSTKPDKASTPFGINGRLTLSGTQIVNQFGKAVQLRGMSTHGLQYRGNCYTDESLELLAYGWGADILRISMYVQEGGYETNPEKFTQMVDNLVEKCYEMGIYALIDWHMLHPGDPNANTELAKVFFEHVSKKHADKGNVLYEICNEPNDKEGVVTWAMIKNYANQIIPIVRNNDPKSIIIVGTPENASRPDMAIGNPLTQANVMYTMHFYAADTWQSNHQQRRRDYVSKAIAAGLPVFVTEFGTQDGWGDGENDFVASQLWLDFMRTNKISWCNWNYSDSPLSGAVWKNGTCPNGPWTDDNLKESGKWIRGKLSNPADEFATQ</sequence>
<feature type="domain" description="Glycoside hydrolase family 5" evidence="5">
    <location>
        <begin position="62"/>
        <end position="315"/>
    </location>
</feature>
<feature type="signal peptide" evidence="4">
    <location>
        <begin position="1"/>
        <end position="20"/>
    </location>
</feature>
<keyword evidence="7" id="KW-1185">Reference proteome</keyword>
<dbReference type="RefSeq" id="WP_380869557.1">
    <property type="nucleotide sequence ID" value="NZ_JBHUMA010000006.1"/>
</dbReference>
<evidence type="ECO:0000256" key="4">
    <source>
        <dbReference type="SAM" id="SignalP"/>
    </source>
</evidence>
<dbReference type="Gene3D" id="3.20.20.80">
    <property type="entry name" value="Glycosidases"/>
    <property type="match status" value="1"/>
</dbReference>
<keyword evidence="1 3" id="KW-0378">Hydrolase</keyword>
<feature type="chain" id="PRO_5045537202" evidence="4">
    <location>
        <begin position="21"/>
        <end position="359"/>
    </location>
</feature>
<evidence type="ECO:0000256" key="2">
    <source>
        <dbReference type="ARBA" id="ARBA00023295"/>
    </source>
</evidence>
<dbReference type="InterPro" id="IPR001547">
    <property type="entry name" value="Glyco_hydro_5"/>
</dbReference>
<keyword evidence="4" id="KW-0732">Signal</keyword>
<comment type="similarity">
    <text evidence="3">Belongs to the glycosyl hydrolase 5 (cellulase A) family.</text>
</comment>
<dbReference type="PROSITE" id="PS00659">
    <property type="entry name" value="GLYCOSYL_HYDROL_F5"/>
    <property type="match status" value="1"/>
</dbReference>
<comment type="caution">
    <text evidence="6">The sequence shown here is derived from an EMBL/GenBank/DDBJ whole genome shotgun (WGS) entry which is preliminary data.</text>
</comment>
<evidence type="ECO:0000313" key="6">
    <source>
        <dbReference type="EMBL" id="MFD2599431.1"/>
    </source>
</evidence>
<dbReference type="SUPFAM" id="SSF51445">
    <property type="entry name" value="(Trans)glycosidases"/>
    <property type="match status" value="1"/>
</dbReference>
<dbReference type="Proteomes" id="UP001597393">
    <property type="component" value="Unassembled WGS sequence"/>
</dbReference>
<keyword evidence="2 3" id="KW-0326">Glycosidase</keyword>
<dbReference type="InterPro" id="IPR018087">
    <property type="entry name" value="Glyco_hydro_5_CS"/>
</dbReference>
<organism evidence="6 7">
    <name type="scientific">Sphingobacterium corticis</name>
    <dbReference type="NCBI Taxonomy" id="1812823"/>
    <lineage>
        <taxon>Bacteria</taxon>
        <taxon>Pseudomonadati</taxon>
        <taxon>Bacteroidota</taxon>
        <taxon>Sphingobacteriia</taxon>
        <taxon>Sphingobacteriales</taxon>
        <taxon>Sphingobacteriaceae</taxon>
        <taxon>Sphingobacterium</taxon>
    </lineage>
</organism>
<name>A0ABW5NJY3_9SPHI</name>
<dbReference type="PANTHER" id="PTHR34142:SF1">
    <property type="entry name" value="GLYCOSIDE HYDROLASE FAMILY 5 DOMAIN-CONTAINING PROTEIN"/>
    <property type="match status" value="1"/>
</dbReference>
<reference evidence="7" key="1">
    <citation type="journal article" date="2019" name="Int. J. Syst. Evol. Microbiol.">
        <title>The Global Catalogue of Microorganisms (GCM) 10K type strain sequencing project: providing services to taxonomists for standard genome sequencing and annotation.</title>
        <authorList>
            <consortium name="The Broad Institute Genomics Platform"/>
            <consortium name="The Broad Institute Genome Sequencing Center for Infectious Disease"/>
            <person name="Wu L."/>
            <person name="Ma J."/>
        </authorList>
    </citation>
    <scope>NUCLEOTIDE SEQUENCE [LARGE SCALE GENOMIC DNA]</scope>
    <source>
        <strain evidence="7">KCTC 42248</strain>
    </source>
</reference>
<dbReference type="PANTHER" id="PTHR34142">
    <property type="entry name" value="ENDO-BETA-1,4-GLUCANASE A"/>
    <property type="match status" value="1"/>
</dbReference>
<dbReference type="EMBL" id="JBHUMA010000006">
    <property type="protein sequence ID" value="MFD2599431.1"/>
    <property type="molecule type" value="Genomic_DNA"/>
</dbReference>
<evidence type="ECO:0000256" key="3">
    <source>
        <dbReference type="RuleBase" id="RU361153"/>
    </source>
</evidence>
<gene>
    <name evidence="6" type="ORF">ACFSQ3_10755</name>
</gene>
<evidence type="ECO:0000256" key="1">
    <source>
        <dbReference type="ARBA" id="ARBA00022801"/>
    </source>
</evidence>
<dbReference type="GO" id="GO:0016787">
    <property type="term" value="F:hydrolase activity"/>
    <property type="evidence" value="ECO:0007669"/>
    <property type="project" value="UniProtKB-KW"/>
</dbReference>
<proteinExistence type="inferred from homology"/>
<accession>A0ABW5NJY3</accession>
<dbReference type="PROSITE" id="PS51257">
    <property type="entry name" value="PROKAR_LIPOPROTEIN"/>
    <property type="match status" value="1"/>
</dbReference>
<evidence type="ECO:0000259" key="5">
    <source>
        <dbReference type="Pfam" id="PF00150"/>
    </source>
</evidence>
<dbReference type="Pfam" id="PF00150">
    <property type="entry name" value="Cellulase"/>
    <property type="match status" value="1"/>
</dbReference>
<protein>
    <submittedName>
        <fullName evidence="6">Glycoside hydrolase family 5 protein</fullName>
    </submittedName>
</protein>
<evidence type="ECO:0000313" key="7">
    <source>
        <dbReference type="Proteomes" id="UP001597393"/>
    </source>
</evidence>